<feature type="domain" description="OTU" evidence="2">
    <location>
        <begin position="147"/>
        <end position="271"/>
    </location>
</feature>
<name>A0A9W7CJ05_9STRA</name>
<dbReference type="SUPFAM" id="SSF54001">
    <property type="entry name" value="Cysteine proteinases"/>
    <property type="match status" value="1"/>
</dbReference>
<dbReference type="InterPro" id="IPR038765">
    <property type="entry name" value="Papain-like_cys_pep_sf"/>
</dbReference>
<accession>A0A9W7CJ05</accession>
<dbReference type="PANTHER" id="PTHR12419">
    <property type="entry name" value="OTU DOMAIN CONTAINING PROTEIN"/>
    <property type="match status" value="1"/>
</dbReference>
<dbReference type="PANTHER" id="PTHR12419:SF10">
    <property type="entry name" value="DEUBIQUITINASE OTUD6B"/>
    <property type="match status" value="1"/>
</dbReference>
<sequence>MTLKAELKVLENERRAKVKKAKGAAGKNKAKQKEVEATINAIFDKKKAEVEAKHAASEVADGIESVAISDATPTPTPDALPTSTPAPDPDPGAAKREKARLKKLKKKQKAKDEDAALSDALNNAGPSNREVEVKDILSENKFAEKNLRILDINADGHCMYRAIGHCVSLPYEEIRSLAASALEENADDYAPFVADFDGDFESYCDTVRNSAEWGSHLELQALSKKLGKSIKIYNSSPKPTIIGEEFSDQITVSYHRYYYDLGEHYNVVESSI</sequence>
<feature type="region of interest" description="Disordered" evidence="1">
    <location>
        <begin position="61"/>
        <end position="126"/>
    </location>
</feature>
<dbReference type="CDD" id="cd22748">
    <property type="entry name" value="OTU_OTUD6-like"/>
    <property type="match status" value="1"/>
</dbReference>
<evidence type="ECO:0000313" key="3">
    <source>
        <dbReference type="EMBL" id="GMI06703.1"/>
    </source>
</evidence>
<dbReference type="GO" id="GO:0016579">
    <property type="term" value="P:protein deubiquitination"/>
    <property type="evidence" value="ECO:0007669"/>
    <property type="project" value="TreeGrafter"/>
</dbReference>
<dbReference type="InterPro" id="IPR050704">
    <property type="entry name" value="Peptidase_C85-like"/>
</dbReference>
<comment type="caution">
    <text evidence="3">The sequence shown here is derived from an EMBL/GenBank/DDBJ whole genome shotgun (WGS) entry which is preliminary data.</text>
</comment>
<evidence type="ECO:0000313" key="4">
    <source>
        <dbReference type="Proteomes" id="UP001165082"/>
    </source>
</evidence>
<protein>
    <recommendedName>
        <fullName evidence="2">OTU domain-containing protein</fullName>
    </recommendedName>
</protein>
<dbReference type="GO" id="GO:0004843">
    <property type="term" value="F:cysteine-type deubiquitinase activity"/>
    <property type="evidence" value="ECO:0007669"/>
    <property type="project" value="TreeGrafter"/>
</dbReference>
<dbReference type="Gene3D" id="3.90.70.80">
    <property type="match status" value="1"/>
</dbReference>
<proteinExistence type="predicted"/>
<evidence type="ECO:0000256" key="1">
    <source>
        <dbReference type="SAM" id="MobiDB-lite"/>
    </source>
</evidence>
<dbReference type="InterPro" id="IPR003323">
    <property type="entry name" value="OTU_dom"/>
</dbReference>
<evidence type="ECO:0000259" key="2">
    <source>
        <dbReference type="PROSITE" id="PS50802"/>
    </source>
</evidence>
<dbReference type="PROSITE" id="PS50802">
    <property type="entry name" value="OTU"/>
    <property type="match status" value="1"/>
</dbReference>
<dbReference type="Proteomes" id="UP001165082">
    <property type="component" value="Unassembled WGS sequence"/>
</dbReference>
<dbReference type="AlphaFoldDB" id="A0A9W7CJ05"/>
<dbReference type="OrthoDB" id="415023at2759"/>
<reference evidence="3" key="1">
    <citation type="submission" date="2022-07" db="EMBL/GenBank/DDBJ databases">
        <title>Genome analysis of Parmales, a sister group of diatoms, reveals the evolutionary specialization of diatoms from phago-mixotrophs to photoautotrophs.</title>
        <authorList>
            <person name="Ban H."/>
            <person name="Sato S."/>
            <person name="Yoshikawa S."/>
            <person name="Kazumasa Y."/>
            <person name="Nakamura Y."/>
            <person name="Ichinomiya M."/>
            <person name="Saitoh K."/>
            <person name="Sato N."/>
            <person name="Blanc-Mathieu R."/>
            <person name="Endo H."/>
            <person name="Kuwata A."/>
            <person name="Ogata H."/>
        </authorList>
    </citation>
    <scope>NUCLEOTIDE SEQUENCE</scope>
</reference>
<keyword evidence="4" id="KW-1185">Reference proteome</keyword>
<dbReference type="Pfam" id="PF02338">
    <property type="entry name" value="OTU"/>
    <property type="match status" value="1"/>
</dbReference>
<gene>
    <name evidence="3" type="ORF">TrRE_jg6414</name>
</gene>
<organism evidence="3 4">
    <name type="scientific">Triparma retinervis</name>
    <dbReference type="NCBI Taxonomy" id="2557542"/>
    <lineage>
        <taxon>Eukaryota</taxon>
        <taxon>Sar</taxon>
        <taxon>Stramenopiles</taxon>
        <taxon>Ochrophyta</taxon>
        <taxon>Bolidophyceae</taxon>
        <taxon>Parmales</taxon>
        <taxon>Triparmaceae</taxon>
        <taxon>Triparma</taxon>
    </lineage>
</organism>
<feature type="compositionally biased region" description="Pro residues" evidence="1">
    <location>
        <begin position="74"/>
        <end position="90"/>
    </location>
</feature>
<dbReference type="EMBL" id="BRXZ01000172">
    <property type="protein sequence ID" value="GMI06703.1"/>
    <property type="molecule type" value="Genomic_DNA"/>
</dbReference>
<feature type="compositionally biased region" description="Basic residues" evidence="1">
    <location>
        <begin position="97"/>
        <end position="109"/>
    </location>
</feature>